<feature type="region of interest" description="Disordered" evidence="1">
    <location>
        <begin position="1"/>
        <end position="23"/>
    </location>
</feature>
<proteinExistence type="predicted"/>
<accession>A0A150L9Y0</accession>
<name>A0A150L9Y0_9BACI</name>
<sequence>MLAGRPGAGTRDGPSPGARSDKALPVPSAAALWFHSKNPLFGKLRPENAKRHSTPLFEDILCL</sequence>
<dbReference type="EMBL" id="LQYT01000133">
    <property type="protein sequence ID" value="KYD09050.1"/>
    <property type="molecule type" value="Genomic_DNA"/>
</dbReference>
<reference evidence="2 3" key="1">
    <citation type="submission" date="2016-01" db="EMBL/GenBank/DDBJ databases">
        <title>Draft Genome Sequences of Seven Thermophilic Sporeformers Isolated from Foods.</title>
        <authorList>
            <person name="Berendsen E.M."/>
            <person name="Wells-Bennik M.H."/>
            <person name="Krawcyk A.O."/>
            <person name="De Jong A."/>
            <person name="Holsappel S."/>
            <person name="Eijlander R.T."/>
            <person name="Kuipers O.P."/>
        </authorList>
    </citation>
    <scope>NUCLEOTIDE SEQUENCE [LARGE SCALE GENOMIC DNA]</scope>
    <source>
        <strain evidence="2 3">B4135</strain>
    </source>
</reference>
<organism evidence="2 3">
    <name type="scientific">Caldibacillus debilis</name>
    <dbReference type="NCBI Taxonomy" id="301148"/>
    <lineage>
        <taxon>Bacteria</taxon>
        <taxon>Bacillati</taxon>
        <taxon>Bacillota</taxon>
        <taxon>Bacilli</taxon>
        <taxon>Bacillales</taxon>
        <taxon>Bacillaceae</taxon>
        <taxon>Caldibacillus</taxon>
    </lineage>
</organism>
<evidence type="ECO:0000256" key="1">
    <source>
        <dbReference type="SAM" id="MobiDB-lite"/>
    </source>
</evidence>
<gene>
    <name evidence="2" type="ORF">B4135_3961</name>
</gene>
<comment type="caution">
    <text evidence="2">The sequence shown here is derived from an EMBL/GenBank/DDBJ whole genome shotgun (WGS) entry which is preliminary data.</text>
</comment>
<dbReference type="Proteomes" id="UP000075683">
    <property type="component" value="Unassembled WGS sequence"/>
</dbReference>
<dbReference type="AlphaFoldDB" id="A0A150L9Y0"/>
<evidence type="ECO:0000313" key="2">
    <source>
        <dbReference type="EMBL" id="KYD09050.1"/>
    </source>
</evidence>
<evidence type="ECO:0000313" key="3">
    <source>
        <dbReference type="Proteomes" id="UP000075683"/>
    </source>
</evidence>
<protein>
    <submittedName>
        <fullName evidence="2">Uncharacterized protein</fullName>
    </submittedName>
</protein>
<dbReference type="STRING" id="301148.B4135_3961"/>